<dbReference type="InterPro" id="IPR001788">
    <property type="entry name" value="RNA-dep_RNA_pol_alsuvir"/>
</dbReference>
<evidence type="ECO:0000256" key="4">
    <source>
        <dbReference type="ARBA" id="ARBA00018640"/>
    </source>
</evidence>
<reference evidence="12" key="1">
    <citation type="submission" date="2017-04" db="EMBL/GenBank/DDBJ databases">
        <title>Generic amplicon deep sequencing to determine Ilarvirus species diversity in Prunus.</title>
        <authorList>
            <person name="Kinoti W.M."/>
            <person name="Constable F.E."/>
            <person name="Nancarrow N."/>
            <person name="Plummer K.M."/>
            <person name="Rodoni B."/>
        </authorList>
    </citation>
    <scope>NUCLEOTIDE SEQUENCE</scope>
    <source>
        <strain evidence="12">K75R2</strain>
    </source>
</reference>
<accession>A0A220K905</accession>
<keyword evidence="8" id="KW-0547">Nucleotide-binding</keyword>
<keyword evidence="9" id="KW-0693">Viral RNA replication</keyword>
<dbReference type="Pfam" id="PF00978">
    <property type="entry name" value="RdRP_2"/>
    <property type="match status" value="1"/>
</dbReference>
<evidence type="ECO:0000256" key="1">
    <source>
        <dbReference type="ARBA" id="ARBA00002542"/>
    </source>
</evidence>
<dbReference type="GO" id="GO:0039690">
    <property type="term" value="P:positive stranded viral RNA replication"/>
    <property type="evidence" value="ECO:0007669"/>
    <property type="project" value="InterPro"/>
</dbReference>
<protein>
    <recommendedName>
        <fullName evidence="4">RNA-directed RNA polymerase 2a</fullName>
        <ecNumber evidence="3">2.7.7.48</ecNumber>
    </recommendedName>
</protein>
<dbReference type="SUPFAM" id="SSF56672">
    <property type="entry name" value="DNA/RNA polymerases"/>
    <property type="match status" value="1"/>
</dbReference>
<dbReference type="EC" id="2.7.7.48" evidence="3"/>
<evidence type="ECO:0000256" key="7">
    <source>
        <dbReference type="ARBA" id="ARBA00022695"/>
    </source>
</evidence>
<evidence type="ECO:0000256" key="5">
    <source>
        <dbReference type="ARBA" id="ARBA00022484"/>
    </source>
</evidence>
<evidence type="ECO:0000256" key="10">
    <source>
        <dbReference type="SAM" id="MobiDB-lite"/>
    </source>
</evidence>
<keyword evidence="7" id="KW-0548">Nucleotidyltransferase</keyword>
<proteinExistence type="predicted"/>
<evidence type="ECO:0000256" key="3">
    <source>
        <dbReference type="ARBA" id="ARBA00012494"/>
    </source>
</evidence>
<comment type="subunit">
    <text evidence="2">Interacts with replication protein 1a.</text>
</comment>
<comment type="function">
    <text evidence="1">RNA-dependent RNA polymerase which replicates the viral genome composed of 3 RNA segments, RNA1, RNA2 and RNA3.</text>
</comment>
<evidence type="ECO:0000256" key="9">
    <source>
        <dbReference type="ARBA" id="ARBA00022953"/>
    </source>
</evidence>
<dbReference type="InterPro" id="IPR043502">
    <property type="entry name" value="DNA/RNA_pol_sf"/>
</dbReference>
<evidence type="ECO:0000256" key="6">
    <source>
        <dbReference type="ARBA" id="ARBA00022679"/>
    </source>
</evidence>
<dbReference type="CDD" id="cd23252">
    <property type="entry name" value="Bromoviridae_RdRp"/>
    <property type="match status" value="1"/>
</dbReference>
<evidence type="ECO:0000313" key="12">
    <source>
        <dbReference type="EMBL" id="ASJ26562.1"/>
    </source>
</evidence>
<dbReference type="GO" id="GO:0003968">
    <property type="term" value="F:RNA-directed RNA polymerase activity"/>
    <property type="evidence" value="ECO:0007669"/>
    <property type="project" value="UniProtKB-KW"/>
</dbReference>
<name>A0A220K905_9BROM</name>
<evidence type="ECO:0000256" key="8">
    <source>
        <dbReference type="ARBA" id="ARBA00022741"/>
    </source>
</evidence>
<keyword evidence="6" id="KW-0808">Transferase</keyword>
<feature type="domain" description="RdRp catalytic" evidence="11">
    <location>
        <begin position="569"/>
        <end position="684"/>
    </location>
</feature>
<sequence length="875" mass="100140">MDPLFSAFRNVDFSVKKMFTVEHEGELEEPLLQLKYRTLTGISKTDEYAKLKQEYDECVTGEARHEALAVLNEYTRNHHDRITGFTNLFVGLALVNFLGPKMERVFTQFVGTEMGPLLQTRWRGLFDLELESDYFIEVPNFDDYYVHDYEPYVEIDESVLLPEEIEITSTEKSSEDVTSEETVEIDLTEPAMNSDLVTIRRSFEIWADGSEFGEELPPIPSDFTVSAEGDDSSRDETEDSFDINALDDARPALENPGKIVKTPLPLIPDVGRFETNQLMMVKEVVPHKFESILECHEKVLARNDWKSLAMYFPIGDVPTCGYTDLMAFPVKHTSPEFIQMAIDEMLPGISDIDDSFFQELVETSDIALELDRATFDMSVFNDWTPKSGGRLNGLFQTGNISKRVPTFREASLAIKKRNLNVPDLQQVLHEDDEARFIANKFINTVIDPNKLAQFPGYISEGEMGYFNKYLSGKAVPDDAFVDPCALVSMDKYRHMIKTQLKPVEDTSQLFERPLAATITYHDKGKVMSTSPIFLMMCNRLLLCLNDKISIPSGNTSLFSLDPFAFEMTKEFKEIDFSKFDKSQQRLHHLIQFHIFTALGAPAEFIEMWFGSHEISHIRDGPCGVGFSVNYQRRTGDACTYLGNTITTLSALAYMYDLLDPNVTFVIASGDDSLIGSIKPLDRSEEFKFVTLFNFEAKFPHNQPFVCSKFLCLLPTVSGGKKVLAVPNALKLNIKLGVKDLAPCVFDAWYKSWLDLIWYFDNYLVVSTMKDYISHRYLRRQTCYQEGAMLAYRTIFSSREKCLKSLFGITSKDLKRMVRKLQPERKKAPINQITMEKPIGDNLIVRKGFVEKELVDRRPRLGKKERKELEKRRLKT</sequence>
<dbReference type="GO" id="GO:0006351">
    <property type="term" value="P:DNA-templated transcription"/>
    <property type="evidence" value="ECO:0007669"/>
    <property type="project" value="InterPro"/>
</dbReference>
<evidence type="ECO:0000256" key="2">
    <source>
        <dbReference type="ARBA" id="ARBA00011754"/>
    </source>
</evidence>
<dbReference type="InterPro" id="IPR047309">
    <property type="entry name" value="Bromoviridae_RdRp"/>
</dbReference>
<organism evidence="12">
    <name type="scientific">Ilarvirus ApMV</name>
    <dbReference type="NCBI Taxonomy" id="12319"/>
    <lineage>
        <taxon>Viruses</taxon>
        <taxon>Riboviria</taxon>
        <taxon>Orthornavirae</taxon>
        <taxon>Kitrinoviricota</taxon>
        <taxon>Alsuviricetes</taxon>
        <taxon>Martellivirales</taxon>
        <taxon>Bromoviridae</taxon>
        <taxon>Ilarvirus</taxon>
    </lineage>
</organism>
<dbReference type="InterPro" id="IPR007094">
    <property type="entry name" value="RNA-dir_pol_PSvirus"/>
</dbReference>
<dbReference type="PROSITE" id="PS50507">
    <property type="entry name" value="RDRP_SSRNA_POS"/>
    <property type="match status" value="1"/>
</dbReference>
<dbReference type="GO" id="GO:0003723">
    <property type="term" value="F:RNA binding"/>
    <property type="evidence" value="ECO:0007669"/>
    <property type="project" value="InterPro"/>
</dbReference>
<feature type="region of interest" description="Disordered" evidence="10">
    <location>
        <begin position="217"/>
        <end position="240"/>
    </location>
</feature>
<keyword evidence="5" id="KW-0696">RNA-directed RNA polymerase</keyword>
<dbReference type="GO" id="GO:0000166">
    <property type="term" value="F:nucleotide binding"/>
    <property type="evidence" value="ECO:0007669"/>
    <property type="project" value="UniProtKB-KW"/>
</dbReference>
<dbReference type="EMBL" id="KY883319">
    <property type="protein sequence ID" value="ASJ26562.1"/>
    <property type="molecule type" value="Genomic_RNA"/>
</dbReference>
<evidence type="ECO:0000259" key="11">
    <source>
        <dbReference type="PROSITE" id="PS50507"/>
    </source>
</evidence>